<name>A0ACB9T6V3_HOLOL</name>
<organism evidence="1 2">
    <name type="scientific">Holotrichia oblita</name>
    <name type="common">Chafer beetle</name>
    <dbReference type="NCBI Taxonomy" id="644536"/>
    <lineage>
        <taxon>Eukaryota</taxon>
        <taxon>Metazoa</taxon>
        <taxon>Ecdysozoa</taxon>
        <taxon>Arthropoda</taxon>
        <taxon>Hexapoda</taxon>
        <taxon>Insecta</taxon>
        <taxon>Pterygota</taxon>
        <taxon>Neoptera</taxon>
        <taxon>Endopterygota</taxon>
        <taxon>Coleoptera</taxon>
        <taxon>Polyphaga</taxon>
        <taxon>Scarabaeiformia</taxon>
        <taxon>Scarabaeidae</taxon>
        <taxon>Melolonthinae</taxon>
        <taxon>Holotrichia</taxon>
    </lineage>
</organism>
<dbReference type="Proteomes" id="UP001056778">
    <property type="component" value="Chromosome 4"/>
</dbReference>
<keyword evidence="2" id="KW-1185">Reference proteome</keyword>
<accession>A0ACB9T6V3</accession>
<sequence length="416" mass="48519">MNKVKSKKSRQKEEIKQEIVAQVHKPVKQDLGSDRETQKADNSDDSTKINKNYLVEDNNENYTVSTTPVRDVSDDGDVHINSKILNLIESEMRRDSNKQSHFTDSRPQSLSFYEEEKMPEELSGNLELLSPEEKKHYKKRKDHAQLDNEERNIYNSIQDIYNREGDEIITGKKSKSRKKKHADNEMGMGDSREMMIPKEKRKTALEDLQDDVFENNAEDFIKHEKIRKSPRKSDKLYVQKKNKFEVTNRPTLMRSSTIDPDAFKRNAERPLQTAMHIQKYWIPFTTFCHGLLGGLAFAHSTYLHCNRNTKDVQYIIHYANYSDIYTCIFYALCVICLISVFDRYDIASIKSIDLQELVKHRKGCAVIFLYVATMIVHLVTAKVDDKMSLVLYNNITQLDMTDFEVSEWYNLSLEGL</sequence>
<dbReference type="EMBL" id="CM043018">
    <property type="protein sequence ID" value="KAI4462541.1"/>
    <property type="molecule type" value="Genomic_DNA"/>
</dbReference>
<protein>
    <submittedName>
        <fullName evidence="1">Transmembrane protein</fullName>
    </submittedName>
</protein>
<gene>
    <name evidence="1" type="ORF">MML48_4g00020296</name>
</gene>
<comment type="caution">
    <text evidence="1">The sequence shown here is derived from an EMBL/GenBank/DDBJ whole genome shotgun (WGS) entry which is preliminary data.</text>
</comment>
<evidence type="ECO:0000313" key="2">
    <source>
        <dbReference type="Proteomes" id="UP001056778"/>
    </source>
</evidence>
<reference evidence="1" key="1">
    <citation type="submission" date="2022-04" db="EMBL/GenBank/DDBJ databases">
        <title>Chromosome-scale genome assembly of Holotrichia oblita Faldermann.</title>
        <authorList>
            <person name="Rongchong L."/>
        </authorList>
    </citation>
    <scope>NUCLEOTIDE SEQUENCE</scope>
    <source>
        <strain evidence="1">81SQS9</strain>
    </source>
</reference>
<keyword evidence="1" id="KW-0472">Membrane</keyword>
<proteinExistence type="predicted"/>
<evidence type="ECO:0000313" key="1">
    <source>
        <dbReference type="EMBL" id="KAI4462541.1"/>
    </source>
</evidence>
<keyword evidence="1" id="KW-0812">Transmembrane</keyword>